<dbReference type="EMBL" id="FCOK02000069">
    <property type="protein sequence ID" value="SAL63048.1"/>
    <property type="molecule type" value="Genomic_DNA"/>
</dbReference>
<dbReference type="Proteomes" id="UP000054683">
    <property type="component" value="Unassembled WGS sequence"/>
</dbReference>
<dbReference type="RefSeq" id="WP_062091259.1">
    <property type="nucleotide sequence ID" value="NZ_FCOK02000069.1"/>
</dbReference>
<dbReference type="Pfam" id="PF03091">
    <property type="entry name" value="CutA1"/>
    <property type="match status" value="1"/>
</dbReference>
<name>A0A158J2H6_9BURK</name>
<dbReference type="InterPro" id="IPR015867">
    <property type="entry name" value="N-reg_PII/ATP_PRibTrfase_C"/>
</dbReference>
<evidence type="ECO:0000256" key="1">
    <source>
        <dbReference type="ARBA" id="ARBA00010169"/>
    </source>
</evidence>
<comment type="similarity">
    <text evidence="1">Belongs to the CutA family.</text>
</comment>
<dbReference type="OrthoDB" id="37622at2"/>
<evidence type="ECO:0000313" key="3">
    <source>
        <dbReference type="Proteomes" id="UP000054683"/>
    </source>
</evidence>
<protein>
    <submittedName>
        <fullName evidence="2">Periplasmic cytochrome biogenesis protein</fullName>
    </submittedName>
</protein>
<evidence type="ECO:0000313" key="2">
    <source>
        <dbReference type="EMBL" id="SAL63048.1"/>
    </source>
</evidence>
<dbReference type="InterPro" id="IPR011322">
    <property type="entry name" value="N-reg_PII-like_a/b"/>
</dbReference>
<dbReference type="SUPFAM" id="SSF54913">
    <property type="entry name" value="GlnB-like"/>
    <property type="match status" value="1"/>
</dbReference>
<dbReference type="GO" id="GO:0010038">
    <property type="term" value="P:response to metal ion"/>
    <property type="evidence" value="ECO:0007669"/>
    <property type="project" value="InterPro"/>
</dbReference>
<accession>A0A158J2H6</accession>
<gene>
    <name evidence="2" type="ORF">AWB69_07057</name>
</gene>
<dbReference type="InterPro" id="IPR004323">
    <property type="entry name" value="Ion_tolerance_CutA"/>
</dbReference>
<dbReference type="Gene3D" id="3.30.70.120">
    <property type="match status" value="1"/>
</dbReference>
<dbReference type="AlphaFoldDB" id="A0A158J2H6"/>
<reference evidence="2 3" key="1">
    <citation type="submission" date="2016-01" db="EMBL/GenBank/DDBJ databases">
        <authorList>
            <person name="Oliw E.H."/>
        </authorList>
    </citation>
    <scope>NUCLEOTIDE SEQUENCE [LARGE SCALE GENOMIC DNA]</scope>
    <source>
        <strain evidence="2">LMG 27134</strain>
    </source>
</reference>
<dbReference type="PANTHER" id="PTHR23419:SF8">
    <property type="entry name" value="FI09726P"/>
    <property type="match status" value="1"/>
</dbReference>
<proteinExistence type="inferred from homology"/>
<dbReference type="GO" id="GO:0005507">
    <property type="term" value="F:copper ion binding"/>
    <property type="evidence" value="ECO:0007669"/>
    <property type="project" value="TreeGrafter"/>
</dbReference>
<sequence>MNTPVVLVLTTLPDSEAASTLAQQAIDARLAACVTELGTVKSRYRWKGKVEVAEELQLLFKTSLARGDELTRFIEANHPYETPEIVSWQADASAAYGQWITAETQRPLNV</sequence>
<dbReference type="PANTHER" id="PTHR23419">
    <property type="entry name" value="DIVALENT CATION TOLERANCE CUTA-RELATED"/>
    <property type="match status" value="1"/>
</dbReference>
<organism evidence="2 3">
    <name type="scientific">Caballeronia udeis</name>
    <dbReference type="NCBI Taxonomy" id="1232866"/>
    <lineage>
        <taxon>Bacteria</taxon>
        <taxon>Pseudomonadati</taxon>
        <taxon>Pseudomonadota</taxon>
        <taxon>Betaproteobacteria</taxon>
        <taxon>Burkholderiales</taxon>
        <taxon>Burkholderiaceae</taxon>
        <taxon>Caballeronia</taxon>
    </lineage>
</organism>